<protein>
    <submittedName>
        <fullName evidence="2">Acetyltransferase (GNAT) family protein</fullName>
    </submittedName>
</protein>
<dbReference type="Gene3D" id="3.40.630.30">
    <property type="match status" value="1"/>
</dbReference>
<comment type="caution">
    <text evidence="2">The sequence shown here is derived from an EMBL/GenBank/DDBJ whole genome shotgun (WGS) entry which is preliminary data.</text>
</comment>
<keyword evidence="2" id="KW-0808">Transferase</keyword>
<sequence>MSLLAAQQPHSLYPLMWPLPYPPERFVQRESERQAWVAEVDGTLAGHVSHTVVPDDATGAIWSAGTGLPIDRLGCLSVLFVGPQTTSTGVGGRLLDTAVAEIRGAGLRPVLDVTRTASYAASVYRHRGWRHIGDGRPDWLPDGEPDVEFFELPDDVGITHRTGTVVAGHGVASGRSPSSPYPAGAVALQTPHFADRGFHLDGLRPATVNLDLGEPVSVQRPTVTLVEVDWTDLHGPETFSFVRCAVERDGHTLHGYVYWPHPETKPTNFQPNSVIELLLPDIPGLSYGDRLTVALPARSTG</sequence>
<dbReference type="AlphaFoldDB" id="A0A3D9UPQ4"/>
<dbReference type="PROSITE" id="PS51186">
    <property type="entry name" value="GNAT"/>
    <property type="match status" value="1"/>
</dbReference>
<dbReference type="Pfam" id="PF00583">
    <property type="entry name" value="Acetyltransf_1"/>
    <property type="match status" value="1"/>
</dbReference>
<evidence type="ECO:0000313" key="2">
    <source>
        <dbReference type="EMBL" id="REF31309.1"/>
    </source>
</evidence>
<organism evidence="2 3">
    <name type="scientific">Calidifontibacter indicus</name>
    <dbReference type="NCBI Taxonomy" id="419650"/>
    <lineage>
        <taxon>Bacteria</taxon>
        <taxon>Bacillati</taxon>
        <taxon>Actinomycetota</taxon>
        <taxon>Actinomycetes</taxon>
        <taxon>Micrococcales</taxon>
        <taxon>Dermacoccaceae</taxon>
        <taxon>Calidifontibacter</taxon>
    </lineage>
</organism>
<dbReference type="RefSeq" id="WP_245950195.1">
    <property type="nucleotide sequence ID" value="NZ_QTUA01000001.1"/>
</dbReference>
<accession>A0A3D9UPQ4</accession>
<dbReference type="EMBL" id="QTUA01000001">
    <property type="protein sequence ID" value="REF31309.1"/>
    <property type="molecule type" value="Genomic_DNA"/>
</dbReference>
<keyword evidence="3" id="KW-1185">Reference proteome</keyword>
<dbReference type="GO" id="GO:0016747">
    <property type="term" value="F:acyltransferase activity, transferring groups other than amino-acyl groups"/>
    <property type="evidence" value="ECO:0007669"/>
    <property type="project" value="InterPro"/>
</dbReference>
<evidence type="ECO:0000313" key="3">
    <source>
        <dbReference type="Proteomes" id="UP000256253"/>
    </source>
</evidence>
<gene>
    <name evidence="2" type="ORF">DFJ65_2365</name>
</gene>
<feature type="domain" description="N-acetyltransferase" evidence="1">
    <location>
        <begin position="1"/>
        <end position="153"/>
    </location>
</feature>
<dbReference type="InterPro" id="IPR016181">
    <property type="entry name" value="Acyl_CoA_acyltransferase"/>
</dbReference>
<proteinExistence type="predicted"/>
<dbReference type="InterPro" id="IPR000182">
    <property type="entry name" value="GNAT_dom"/>
</dbReference>
<evidence type="ECO:0000259" key="1">
    <source>
        <dbReference type="PROSITE" id="PS51186"/>
    </source>
</evidence>
<dbReference type="SUPFAM" id="SSF55729">
    <property type="entry name" value="Acyl-CoA N-acyltransferases (Nat)"/>
    <property type="match status" value="1"/>
</dbReference>
<dbReference type="Proteomes" id="UP000256253">
    <property type="component" value="Unassembled WGS sequence"/>
</dbReference>
<reference evidence="2 3" key="1">
    <citation type="submission" date="2018-08" db="EMBL/GenBank/DDBJ databases">
        <title>Sequencing the genomes of 1000 actinobacteria strains.</title>
        <authorList>
            <person name="Klenk H.-P."/>
        </authorList>
    </citation>
    <scope>NUCLEOTIDE SEQUENCE [LARGE SCALE GENOMIC DNA]</scope>
    <source>
        <strain evidence="2 3">DSM 22967</strain>
    </source>
</reference>
<name>A0A3D9UPQ4_9MICO</name>